<evidence type="ECO:0000313" key="5">
    <source>
        <dbReference type="Proteomes" id="UP000478208"/>
    </source>
</evidence>
<dbReference type="Pfam" id="PF18962">
    <property type="entry name" value="Por_Secre_tail"/>
    <property type="match status" value="1"/>
</dbReference>
<gene>
    <name evidence="4" type="ORF">GN138_02890</name>
</gene>
<dbReference type="InterPro" id="IPR026444">
    <property type="entry name" value="Secre_tail"/>
</dbReference>
<name>A0A6L6U5F3_9FLAO</name>
<dbReference type="EMBL" id="WOWS01000001">
    <property type="protein sequence ID" value="MUU77380.1"/>
    <property type="molecule type" value="Genomic_DNA"/>
</dbReference>
<keyword evidence="1 2" id="KW-0732">Signal</keyword>
<evidence type="ECO:0000313" key="4">
    <source>
        <dbReference type="EMBL" id="MUU77380.1"/>
    </source>
</evidence>
<proteinExistence type="predicted"/>
<evidence type="ECO:0000259" key="3">
    <source>
        <dbReference type="Pfam" id="PF18962"/>
    </source>
</evidence>
<comment type="caution">
    <text evidence="4">The sequence shown here is derived from an EMBL/GenBank/DDBJ whole genome shotgun (WGS) entry which is preliminary data.</text>
</comment>
<feature type="signal peptide" evidence="2">
    <location>
        <begin position="1"/>
        <end position="20"/>
    </location>
</feature>
<protein>
    <submittedName>
        <fullName evidence="4">T9SS type A sorting domain-containing protein</fullName>
    </submittedName>
</protein>
<evidence type="ECO:0000256" key="2">
    <source>
        <dbReference type="SAM" id="SignalP"/>
    </source>
</evidence>
<keyword evidence="5" id="KW-1185">Reference proteome</keyword>
<dbReference type="Proteomes" id="UP000478208">
    <property type="component" value="Unassembled WGS sequence"/>
</dbReference>
<organism evidence="4 5">
    <name type="scientific">Winogradskyella endarachnes</name>
    <dbReference type="NCBI Taxonomy" id="2681965"/>
    <lineage>
        <taxon>Bacteria</taxon>
        <taxon>Pseudomonadati</taxon>
        <taxon>Bacteroidota</taxon>
        <taxon>Flavobacteriia</taxon>
        <taxon>Flavobacteriales</taxon>
        <taxon>Flavobacteriaceae</taxon>
        <taxon>Winogradskyella</taxon>
    </lineage>
</organism>
<feature type="domain" description="Secretion system C-terminal sorting" evidence="3">
    <location>
        <begin position="218"/>
        <end position="277"/>
    </location>
</feature>
<reference evidence="4 5" key="1">
    <citation type="submission" date="2019-12" db="EMBL/GenBank/DDBJ databases">
        <authorList>
            <person name="Li J."/>
        </authorList>
    </citation>
    <scope>NUCLEOTIDE SEQUENCE [LARGE SCALE GENOMIC DNA]</scope>
    <source>
        <strain evidence="4 5">HL2-2</strain>
    </source>
</reference>
<feature type="chain" id="PRO_5026964520" evidence="2">
    <location>
        <begin position="21"/>
        <end position="283"/>
    </location>
</feature>
<dbReference type="AlphaFoldDB" id="A0A6L6U5F3"/>
<sequence length="283" mass="30780">MMQKLLYSLIVSLMTFSSFSQSVKITTMVEGDCPTGSVAPRFIELYVEGSVDVTDLQIQFQFASATNWVTNNSIGTGIHTDTYLYLVNDVTAFDDNFPGVRTSVNTTIGTVLSSVEGGDKVRLIDAANGNQVIDIFGFDGQNGETESWNFSNSYVKRNAGSGPSSTFTEANWSITPKNTLLFEGVCWSEGALDNIVTLQNYALSTDDLDLSSSRISYYPNPAKSVIRVSGLENNESYVMYNILGTKVLNGILDNDKSIDVSGLSTGIYLLKIASGHTLKIIKD</sequence>
<dbReference type="NCBIfam" id="TIGR04183">
    <property type="entry name" value="Por_Secre_tail"/>
    <property type="match status" value="1"/>
</dbReference>
<accession>A0A6L6U5F3</accession>
<evidence type="ECO:0000256" key="1">
    <source>
        <dbReference type="ARBA" id="ARBA00022729"/>
    </source>
</evidence>
<dbReference type="RefSeq" id="WP_157361943.1">
    <property type="nucleotide sequence ID" value="NZ_WOWS01000001.1"/>
</dbReference>